<dbReference type="Gene3D" id="3.40.50.720">
    <property type="entry name" value="NAD(P)-binding Rossmann-like Domain"/>
    <property type="match status" value="1"/>
</dbReference>
<gene>
    <name evidence="4" type="ORF">GCM10011529_21000</name>
</gene>
<dbReference type="Gene3D" id="3.90.25.10">
    <property type="entry name" value="UDP-galactose 4-epimerase, domain 1"/>
    <property type="match status" value="1"/>
</dbReference>
<name>A0A916ZU84_9SPHN</name>
<comment type="pathway">
    <text evidence="1">Bacterial outer membrane biogenesis; LPS O-antigen biosynthesis.</text>
</comment>
<comment type="caution">
    <text evidence="4">The sequence shown here is derived from an EMBL/GenBank/DDBJ whole genome shotgun (WGS) entry which is preliminary data.</text>
</comment>
<evidence type="ECO:0000256" key="2">
    <source>
        <dbReference type="ARBA" id="ARBA00007637"/>
    </source>
</evidence>
<reference evidence="4" key="1">
    <citation type="journal article" date="2014" name="Int. J. Syst. Evol. Microbiol.">
        <title>Complete genome sequence of Corynebacterium casei LMG S-19264T (=DSM 44701T), isolated from a smear-ripened cheese.</title>
        <authorList>
            <consortium name="US DOE Joint Genome Institute (JGI-PGF)"/>
            <person name="Walter F."/>
            <person name="Albersmeier A."/>
            <person name="Kalinowski J."/>
            <person name="Ruckert C."/>
        </authorList>
    </citation>
    <scope>NUCLEOTIDE SEQUENCE</scope>
    <source>
        <strain evidence="4">CGMCC 1.15519</strain>
    </source>
</reference>
<organism evidence="4 5">
    <name type="scientific">Sandarakinorhabdus glacialis</name>
    <dbReference type="NCBI Taxonomy" id="1614636"/>
    <lineage>
        <taxon>Bacteria</taxon>
        <taxon>Pseudomonadati</taxon>
        <taxon>Pseudomonadota</taxon>
        <taxon>Alphaproteobacteria</taxon>
        <taxon>Sphingomonadales</taxon>
        <taxon>Sphingosinicellaceae</taxon>
        <taxon>Sandarakinorhabdus</taxon>
    </lineage>
</organism>
<dbReference type="AlphaFoldDB" id="A0A916ZU84"/>
<evidence type="ECO:0000313" key="4">
    <source>
        <dbReference type="EMBL" id="GGE14437.1"/>
    </source>
</evidence>
<dbReference type="Proteomes" id="UP000635071">
    <property type="component" value="Unassembled WGS sequence"/>
</dbReference>
<dbReference type="PANTHER" id="PTHR43000">
    <property type="entry name" value="DTDP-D-GLUCOSE 4,6-DEHYDRATASE-RELATED"/>
    <property type="match status" value="1"/>
</dbReference>
<dbReference type="InterPro" id="IPR001509">
    <property type="entry name" value="Epimerase_deHydtase"/>
</dbReference>
<evidence type="ECO:0000256" key="1">
    <source>
        <dbReference type="ARBA" id="ARBA00005125"/>
    </source>
</evidence>
<evidence type="ECO:0000259" key="3">
    <source>
        <dbReference type="Pfam" id="PF01370"/>
    </source>
</evidence>
<feature type="domain" description="NAD-dependent epimerase/dehydratase" evidence="3">
    <location>
        <begin position="10"/>
        <end position="242"/>
    </location>
</feature>
<proteinExistence type="inferred from homology"/>
<sequence>MAPGRSPSRVLVAGGAGFLGAHLIAVRLGRGDVVHVLVRPTTDLARLARFGDAITVHPLALTDRAAVDRAVAAACPDSVFHLAVGDRRAMRPNLADALGSVDDDLAGLLVLLAACAAAARPPQVFVRAGSLAEYGPIAAPYEETQREHPESAYAAGQVAASHYMAMLGPRLPFAAVTARLALVYGPGQSQRFLLPGLIEHCLAGEPSRIARSGDRRDLIHVDDAIAGLEALAARPEAPVVNICTGIAPAMADVAALVCEATGADPRLVELATASAQGGVPDLRGSGALARRVCRWSAQIPLAEGIARTVQWHRVRARQVETC</sequence>
<dbReference type="InterPro" id="IPR036291">
    <property type="entry name" value="NAD(P)-bd_dom_sf"/>
</dbReference>
<evidence type="ECO:0000313" key="5">
    <source>
        <dbReference type="Proteomes" id="UP000635071"/>
    </source>
</evidence>
<dbReference type="SUPFAM" id="SSF51735">
    <property type="entry name" value="NAD(P)-binding Rossmann-fold domains"/>
    <property type="match status" value="1"/>
</dbReference>
<accession>A0A916ZU84</accession>
<dbReference type="EMBL" id="BMJM01000006">
    <property type="protein sequence ID" value="GGE14437.1"/>
    <property type="molecule type" value="Genomic_DNA"/>
</dbReference>
<keyword evidence="5" id="KW-1185">Reference proteome</keyword>
<reference evidence="4" key="2">
    <citation type="submission" date="2020-09" db="EMBL/GenBank/DDBJ databases">
        <authorList>
            <person name="Sun Q."/>
            <person name="Zhou Y."/>
        </authorList>
    </citation>
    <scope>NUCLEOTIDE SEQUENCE</scope>
    <source>
        <strain evidence="4">CGMCC 1.15519</strain>
    </source>
</reference>
<protein>
    <submittedName>
        <fullName evidence="4">GDP-mannose 4,6-dehydratase</fullName>
    </submittedName>
</protein>
<dbReference type="Pfam" id="PF01370">
    <property type="entry name" value="Epimerase"/>
    <property type="match status" value="1"/>
</dbReference>
<comment type="similarity">
    <text evidence="2">Belongs to the NAD(P)-dependent epimerase/dehydratase family.</text>
</comment>